<evidence type="ECO:0000256" key="1">
    <source>
        <dbReference type="SAM" id="Coils"/>
    </source>
</evidence>
<feature type="compositionally biased region" description="Basic residues" evidence="2">
    <location>
        <begin position="176"/>
        <end position="197"/>
    </location>
</feature>
<evidence type="ECO:0000256" key="2">
    <source>
        <dbReference type="SAM" id="MobiDB-lite"/>
    </source>
</evidence>
<dbReference type="EMBL" id="KQ976885">
    <property type="protein sequence ID" value="KYN07295.1"/>
    <property type="molecule type" value="Genomic_DNA"/>
</dbReference>
<protein>
    <submittedName>
        <fullName evidence="3">Uncharacterized protein</fullName>
    </submittedName>
</protein>
<gene>
    <name evidence="3" type="ORF">ALC62_01497</name>
</gene>
<dbReference type="AlphaFoldDB" id="A0A195D307"/>
<evidence type="ECO:0000313" key="4">
    <source>
        <dbReference type="Proteomes" id="UP000078542"/>
    </source>
</evidence>
<feature type="compositionally biased region" description="Basic and acidic residues" evidence="2">
    <location>
        <begin position="164"/>
        <end position="175"/>
    </location>
</feature>
<sequence length="808" mass="93225">MSLLLNPVEPVHLNDDETEDSYFSGNENDDYNFKYVPTNHFKYIIKDVRRQRCREEEESMWASFVRQQELNGYDKNQSSVQSIKQLLDEGMREADKELKKLETNILSDEVRKEYGKTGNNQKRKPKVNNIRDSTSKKAPIMKDTGTGSTNLLLTIPEEDNTPAYERRHESEDFKSYARKSRSGHVIPRKKQSSRQLHHATNGTEYNSSPESSARHNVMTDGVIYIRPDPFTMHKIVTIQRKVCELLDEIAFRMGNISAPDGIKDLQKRQQCVAEFTVRFSRNYLYDLNRYIKDIQRHMCVISPRAIIKPNHRNLGLHMHAIEHKLLAAHQLLLHALVAYCKHVPSSIPKGHPGKLKEILQVVLDLKTMCDRLHLNYFDSGDTDVLSLGKEIESKCNAVLSKFKLHADNDFLDTNKTSSIASFTPHSTNKKRLNRKQLSNRLSMYSADTKISKNISKPKTSYHQKDRKYNTIDAKRISNEPILDQPYPSPVTPFKDANQIENIRKHKTFAKEEDIKTMMDILPIDSDGSNFETQERHNNAMLTRRICKVPKKCSSKSQNQKQLETIENIVKNTSTNNDDESMKKELMSTEEHLSNLVPVIADFMSFVSNKQNESEATPAYSKTMTKTLMKFLQKYHLPKSTYAKINASANCDVCYSGSSECECVKTNRTLTERRKNGENMQLICVSSIENASKVPRYCDASCQADYESLTELPDFEAKVKQGKFMIDSLNNIELVASEETEMNFLKYRCEYQRLMQSIPMYSSNTQNKPWDIVAWISDKLVDELITEIAKELQIEDVIQKLFELEFQEF</sequence>
<name>A0A195D307_9HYME</name>
<feature type="compositionally biased region" description="Polar residues" evidence="2">
    <location>
        <begin position="198"/>
        <end position="211"/>
    </location>
</feature>
<organism evidence="3 4">
    <name type="scientific">Cyphomyrmex costatus</name>
    <dbReference type="NCBI Taxonomy" id="456900"/>
    <lineage>
        <taxon>Eukaryota</taxon>
        <taxon>Metazoa</taxon>
        <taxon>Ecdysozoa</taxon>
        <taxon>Arthropoda</taxon>
        <taxon>Hexapoda</taxon>
        <taxon>Insecta</taxon>
        <taxon>Pterygota</taxon>
        <taxon>Neoptera</taxon>
        <taxon>Endopterygota</taxon>
        <taxon>Hymenoptera</taxon>
        <taxon>Apocrita</taxon>
        <taxon>Aculeata</taxon>
        <taxon>Formicoidea</taxon>
        <taxon>Formicidae</taxon>
        <taxon>Myrmicinae</taxon>
        <taxon>Cyphomyrmex</taxon>
    </lineage>
</organism>
<accession>A0A195D307</accession>
<feature type="coiled-coil region" evidence="1">
    <location>
        <begin position="84"/>
        <end position="111"/>
    </location>
</feature>
<keyword evidence="4" id="KW-1185">Reference proteome</keyword>
<dbReference type="Proteomes" id="UP000078542">
    <property type="component" value="Unassembled WGS sequence"/>
</dbReference>
<keyword evidence="1" id="KW-0175">Coiled coil</keyword>
<evidence type="ECO:0000313" key="3">
    <source>
        <dbReference type="EMBL" id="KYN07295.1"/>
    </source>
</evidence>
<proteinExistence type="predicted"/>
<reference evidence="3 4" key="1">
    <citation type="submission" date="2016-03" db="EMBL/GenBank/DDBJ databases">
        <title>Cyphomyrmex costatus WGS genome.</title>
        <authorList>
            <person name="Nygaard S."/>
            <person name="Hu H."/>
            <person name="Boomsma J."/>
            <person name="Zhang G."/>
        </authorList>
    </citation>
    <scope>NUCLEOTIDE SEQUENCE [LARGE SCALE GENOMIC DNA]</scope>
    <source>
        <strain evidence="3">MS0001</strain>
        <tissue evidence="3">Whole body</tissue>
    </source>
</reference>
<feature type="region of interest" description="Disordered" evidence="2">
    <location>
        <begin position="1"/>
        <end position="20"/>
    </location>
</feature>
<dbReference type="STRING" id="456900.A0A195D307"/>
<feature type="region of interest" description="Disordered" evidence="2">
    <location>
        <begin position="112"/>
        <end position="213"/>
    </location>
</feature>